<dbReference type="EMBL" id="RBWU01000008">
    <property type="protein sequence ID" value="RKS68249.1"/>
    <property type="molecule type" value="Genomic_DNA"/>
</dbReference>
<keyword evidence="2" id="KW-1185">Reference proteome</keyword>
<evidence type="ECO:0000313" key="1">
    <source>
        <dbReference type="EMBL" id="RKS68249.1"/>
    </source>
</evidence>
<protein>
    <submittedName>
        <fullName evidence="1">Uncharacterized protein</fullName>
    </submittedName>
</protein>
<accession>A0A495Q9S6</accession>
<dbReference type="OrthoDB" id="3460591at2"/>
<comment type="caution">
    <text evidence="1">The sequence shown here is derived from an EMBL/GenBank/DDBJ whole genome shotgun (WGS) entry which is preliminary data.</text>
</comment>
<sequence length="305" mass="32339">MTVYVVPCGISILHSLRTRTGPLGATAADFADRIHGRLRALPRLPDEQVTDWWVEQTGADAEDVRLGAWDPGPLSAETHTLAASTTGSLAEMASRGDTVTLVASDTGAGIASALCVAQHLTGPDLTGVTYTTTPAELKDAAVDPRYAAGPVSIVRLRGLDPRQPRNGFILAVAGMGLVLRAAFDTGRPVQVHLTGGYKATLLHTLAMSELLHSLAPDRVSARYVYEEAGADAQTHRIELRRFSAEVIEDMRVELNHVKAGQSPGQPRLRGAAWDIEQGTLRLNAFGYGYLAVLGEAVVGSIGDTG</sequence>
<organism evidence="1 2">
    <name type="scientific">Actinomadura pelletieri DSM 43383</name>
    <dbReference type="NCBI Taxonomy" id="1120940"/>
    <lineage>
        <taxon>Bacteria</taxon>
        <taxon>Bacillati</taxon>
        <taxon>Actinomycetota</taxon>
        <taxon>Actinomycetes</taxon>
        <taxon>Streptosporangiales</taxon>
        <taxon>Thermomonosporaceae</taxon>
        <taxon>Actinomadura</taxon>
    </lineage>
</organism>
<dbReference type="RefSeq" id="WP_121438168.1">
    <property type="nucleotide sequence ID" value="NZ_RBWU01000008.1"/>
</dbReference>
<dbReference type="AlphaFoldDB" id="A0A495Q9S6"/>
<name>A0A495Q9S6_9ACTN</name>
<proteinExistence type="predicted"/>
<dbReference type="Gene3D" id="3.40.50.10770">
    <property type="entry name" value="Hypothetical protein VC1899 like domain (Restriction endonuclease-like)"/>
    <property type="match status" value="1"/>
</dbReference>
<evidence type="ECO:0000313" key="2">
    <source>
        <dbReference type="Proteomes" id="UP000274601"/>
    </source>
</evidence>
<reference evidence="1 2" key="1">
    <citation type="submission" date="2018-10" db="EMBL/GenBank/DDBJ databases">
        <title>Genomic Encyclopedia of Archaeal and Bacterial Type Strains, Phase II (KMG-II): from individual species to whole genera.</title>
        <authorList>
            <person name="Goeker M."/>
        </authorList>
    </citation>
    <scope>NUCLEOTIDE SEQUENCE [LARGE SCALE GENOMIC DNA]</scope>
    <source>
        <strain evidence="1 2">DSM 43383</strain>
    </source>
</reference>
<gene>
    <name evidence="1" type="ORF">BZB76_6506</name>
</gene>
<dbReference type="Proteomes" id="UP000274601">
    <property type="component" value="Unassembled WGS sequence"/>
</dbReference>